<feature type="transmembrane region" description="Helical" evidence="1">
    <location>
        <begin position="38"/>
        <end position="57"/>
    </location>
</feature>
<evidence type="ECO:0000313" key="3">
    <source>
        <dbReference type="Proteomes" id="UP000243626"/>
    </source>
</evidence>
<protein>
    <submittedName>
        <fullName evidence="2">Uncharacterized protein</fullName>
    </submittedName>
</protein>
<evidence type="ECO:0000256" key="1">
    <source>
        <dbReference type="SAM" id="Phobius"/>
    </source>
</evidence>
<keyword evidence="1" id="KW-1133">Transmembrane helix</keyword>
<name>A0AAF1BS30_9STAP</name>
<feature type="transmembrane region" description="Helical" evidence="1">
    <location>
        <begin position="7"/>
        <end position="26"/>
    </location>
</feature>
<accession>A0AAF1BS30</accession>
<gene>
    <name evidence="2" type="ORF">CJ229_005260</name>
</gene>
<reference evidence="3" key="1">
    <citation type="submission" date="2017-09" db="EMBL/GenBank/DDBJ databases">
        <title>Bacterial strain isolated from the female urinary microbiota.</title>
        <authorList>
            <person name="Thomas-White K."/>
            <person name="Kumar N."/>
            <person name="Forster S."/>
            <person name="Putonti C."/>
            <person name="Lawley T."/>
            <person name="Wolfe A.J."/>
        </authorList>
    </citation>
    <scope>NUCLEOTIDE SEQUENCE [LARGE SCALE GENOMIC DNA]</scope>
    <source>
        <strain evidence="3">UMB0959</strain>
    </source>
</reference>
<feature type="transmembrane region" description="Helical" evidence="1">
    <location>
        <begin position="93"/>
        <end position="112"/>
    </location>
</feature>
<dbReference type="Proteomes" id="UP000243626">
    <property type="component" value="Chromosome"/>
</dbReference>
<keyword evidence="1" id="KW-0812">Transmembrane</keyword>
<keyword evidence="1" id="KW-0472">Membrane</keyword>
<dbReference type="AlphaFoldDB" id="A0AAF1BS30"/>
<dbReference type="EMBL" id="CP136964">
    <property type="protein sequence ID" value="WOS95512.1"/>
    <property type="molecule type" value="Genomic_DNA"/>
</dbReference>
<dbReference type="RefSeq" id="WP_070457905.1">
    <property type="nucleotide sequence ID" value="NZ_CP136964.1"/>
</dbReference>
<sequence>MKMKMVWIGIGLFVLSLISYFYALLFAPVSMENYFSDFSFYSMLGAFILAFVVGVFNFSEKFQEKDDKVLKSIGPGAMILGAMLYAITLMTGWFSGIFGIVLCFIGFMIITFQNLGRINKN</sequence>
<dbReference type="KEGG" id="nmy:CJ229_005260"/>
<keyword evidence="3" id="KW-1185">Reference proteome</keyword>
<organism evidence="2 3">
    <name type="scientific">Nosocomiicoccus massiliensis</name>
    <dbReference type="NCBI Taxonomy" id="1232430"/>
    <lineage>
        <taxon>Bacteria</taxon>
        <taxon>Bacillati</taxon>
        <taxon>Bacillota</taxon>
        <taxon>Bacilli</taxon>
        <taxon>Bacillales</taxon>
        <taxon>Staphylococcaceae</taxon>
        <taxon>Nosocomiicoccus</taxon>
    </lineage>
</organism>
<feature type="transmembrane region" description="Helical" evidence="1">
    <location>
        <begin position="69"/>
        <end position="87"/>
    </location>
</feature>
<proteinExistence type="predicted"/>
<evidence type="ECO:0000313" key="2">
    <source>
        <dbReference type="EMBL" id="WOS95512.1"/>
    </source>
</evidence>